<dbReference type="InterPro" id="IPR021765">
    <property type="entry name" value="UstYa-like"/>
</dbReference>
<dbReference type="GO" id="GO:0043386">
    <property type="term" value="P:mycotoxin biosynthetic process"/>
    <property type="evidence" value="ECO:0007669"/>
    <property type="project" value="InterPro"/>
</dbReference>
<dbReference type="InParanoid" id="A0A409YK08"/>
<reference evidence="3 4" key="1">
    <citation type="journal article" date="2018" name="Evol. Lett.">
        <title>Horizontal gene cluster transfer increased hallucinogenic mushroom diversity.</title>
        <authorList>
            <person name="Reynolds H.T."/>
            <person name="Vijayakumar V."/>
            <person name="Gluck-Thaler E."/>
            <person name="Korotkin H.B."/>
            <person name="Matheny P.B."/>
            <person name="Slot J.C."/>
        </authorList>
    </citation>
    <scope>NUCLEOTIDE SEQUENCE [LARGE SCALE GENOMIC DNA]</scope>
    <source>
        <strain evidence="3 4">SRW20</strain>
    </source>
</reference>
<dbReference type="AlphaFoldDB" id="A0A409YK08"/>
<comment type="caution">
    <text evidence="3">The sequence shown here is derived from an EMBL/GenBank/DDBJ whole genome shotgun (WGS) entry which is preliminary data.</text>
</comment>
<evidence type="ECO:0000256" key="2">
    <source>
        <dbReference type="ARBA" id="ARBA00035112"/>
    </source>
</evidence>
<comment type="similarity">
    <text evidence="2">Belongs to the ustYa family.</text>
</comment>
<proteinExistence type="inferred from homology"/>
<evidence type="ECO:0000256" key="1">
    <source>
        <dbReference type="ARBA" id="ARBA00004685"/>
    </source>
</evidence>
<dbReference type="STRING" id="231916.A0A409YK08"/>
<name>A0A409YK08_9AGAR</name>
<dbReference type="PANTHER" id="PTHR33365">
    <property type="entry name" value="YALI0B05434P"/>
    <property type="match status" value="1"/>
</dbReference>
<dbReference type="EMBL" id="NHYE01000743">
    <property type="protein sequence ID" value="PPR03356.1"/>
    <property type="molecule type" value="Genomic_DNA"/>
</dbReference>
<dbReference type="OrthoDB" id="3687641at2759"/>
<organism evidence="3 4">
    <name type="scientific">Gymnopilus dilepis</name>
    <dbReference type="NCBI Taxonomy" id="231916"/>
    <lineage>
        <taxon>Eukaryota</taxon>
        <taxon>Fungi</taxon>
        <taxon>Dikarya</taxon>
        <taxon>Basidiomycota</taxon>
        <taxon>Agaricomycotina</taxon>
        <taxon>Agaricomycetes</taxon>
        <taxon>Agaricomycetidae</taxon>
        <taxon>Agaricales</taxon>
        <taxon>Agaricineae</taxon>
        <taxon>Hymenogastraceae</taxon>
        <taxon>Gymnopilus</taxon>
    </lineage>
</organism>
<evidence type="ECO:0000313" key="3">
    <source>
        <dbReference type="EMBL" id="PPR03356.1"/>
    </source>
</evidence>
<dbReference type="Proteomes" id="UP000284706">
    <property type="component" value="Unassembled WGS sequence"/>
</dbReference>
<dbReference type="Pfam" id="PF11807">
    <property type="entry name" value="UstYa"/>
    <property type="match status" value="2"/>
</dbReference>
<dbReference type="PANTHER" id="PTHR33365:SF4">
    <property type="entry name" value="CYCLOCHLOROTINE BIOSYNTHESIS PROTEIN O"/>
    <property type="match status" value="1"/>
</dbReference>
<evidence type="ECO:0000313" key="4">
    <source>
        <dbReference type="Proteomes" id="UP000284706"/>
    </source>
</evidence>
<protein>
    <submittedName>
        <fullName evidence="3">Uncharacterized protein</fullName>
    </submittedName>
</protein>
<keyword evidence="4" id="KW-1185">Reference proteome</keyword>
<accession>A0A409YK08</accession>
<sequence length="159" mass="18976">MQNMIRQALHRDYYTWDPHLSEEHISHCVDSIRQSLMLTKTIDADKRCNADISVNVWQWDPVMKSVKGHSTQAHTCKNFEKIWEWTRSTTICHCPRLTKTIDADKRCNADISVNVWQWDPVMKSVKGHSTQAHTCKNFEKIWEWTRERRMKVMTRRKSC</sequence>
<comment type="pathway">
    <text evidence="1">Mycotoxin biosynthesis.</text>
</comment>
<gene>
    <name evidence="3" type="ORF">CVT26_007795</name>
</gene>